<feature type="domain" description="CCHC-type" evidence="4">
    <location>
        <begin position="207"/>
        <end position="222"/>
    </location>
</feature>
<dbReference type="GO" id="GO:0003676">
    <property type="term" value="F:nucleic acid binding"/>
    <property type="evidence" value="ECO:0007669"/>
    <property type="project" value="InterPro"/>
</dbReference>
<accession>A0AAD6UZP3</accession>
<dbReference type="AlphaFoldDB" id="A0AAD6UZP3"/>
<dbReference type="GO" id="GO:0006397">
    <property type="term" value="P:mRNA processing"/>
    <property type="evidence" value="ECO:0007669"/>
    <property type="project" value="UniProtKB-KW"/>
</dbReference>
<gene>
    <name evidence="5" type="ORF">GGX14DRAFT_323221</name>
</gene>
<name>A0AAD6UZP3_9AGAR</name>
<evidence type="ECO:0000256" key="2">
    <source>
        <dbReference type="PROSITE-ProRule" id="PRU00047"/>
    </source>
</evidence>
<evidence type="ECO:0000256" key="1">
    <source>
        <dbReference type="ARBA" id="ARBA00022664"/>
    </source>
</evidence>
<keyword evidence="1" id="KW-0507">mRNA processing</keyword>
<evidence type="ECO:0000313" key="5">
    <source>
        <dbReference type="EMBL" id="KAJ7199128.1"/>
    </source>
</evidence>
<proteinExistence type="predicted"/>
<dbReference type="Proteomes" id="UP001219525">
    <property type="component" value="Unassembled WGS sequence"/>
</dbReference>
<dbReference type="InterPro" id="IPR036875">
    <property type="entry name" value="Znf_CCHC_sf"/>
</dbReference>
<dbReference type="InterPro" id="IPR001878">
    <property type="entry name" value="Znf_CCHC"/>
</dbReference>
<protein>
    <recommendedName>
        <fullName evidence="4">CCHC-type domain-containing protein</fullName>
    </recommendedName>
</protein>
<dbReference type="PROSITE" id="PS50158">
    <property type="entry name" value="ZF_CCHC"/>
    <property type="match status" value="1"/>
</dbReference>
<feature type="region of interest" description="Disordered" evidence="3">
    <location>
        <begin position="163"/>
        <end position="188"/>
    </location>
</feature>
<reference evidence="5" key="1">
    <citation type="submission" date="2023-03" db="EMBL/GenBank/DDBJ databases">
        <title>Massive genome expansion in bonnet fungi (Mycena s.s.) driven by repeated elements and novel gene families across ecological guilds.</title>
        <authorList>
            <consortium name="Lawrence Berkeley National Laboratory"/>
            <person name="Harder C.B."/>
            <person name="Miyauchi S."/>
            <person name="Viragh M."/>
            <person name="Kuo A."/>
            <person name="Thoen E."/>
            <person name="Andreopoulos B."/>
            <person name="Lu D."/>
            <person name="Skrede I."/>
            <person name="Drula E."/>
            <person name="Henrissat B."/>
            <person name="Morin E."/>
            <person name="Kohler A."/>
            <person name="Barry K."/>
            <person name="LaButti K."/>
            <person name="Morin E."/>
            <person name="Salamov A."/>
            <person name="Lipzen A."/>
            <person name="Mereny Z."/>
            <person name="Hegedus B."/>
            <person name="Baldrian P."/>
            <person name="Stursova M."/>
            <person name="Weitz H."/>
            <person name="Taylor A."/>
            <person name="Grigoriev I.V."/>
            <person name="Nagy L.G."/>
            <person name="Martin F."/>
            <person name="Kauserud H."/>
        </authorList>
    </citation>
    <scope>NUCLEOTIDE SEQUENCE</scope>
    <source>
        <strain evidence="5">9144</strain>
    </source>
</reference>
<feature type="compositionally biased region" description="Basic and acidic residues" evidence="3">
    <location>
        <begin position="176"/>
        <end position="188"/>
    </location>
</feature>
<dbReference type="SUPFAM" id="SSF57756">
    <property type="entry name" value="Retrovirus zinc finger-like domains"/>
    <property type="match status" value="1"/>
</dbReference>
<evidence type="ECO:0000256" key="3">
    <source>
        <dbReference type="SAM" id="MobiDB-lite"/>
    </source>
</evidence>
<keyword evidence="2" id="KW-0862">Zinc</keyword>
<feature type="non-terminal residue" evidence="5">
    <location>
        <position position="287"/>
    </location>
</feature>
<comment type="caution">
    <text evidence="5">The sequence shown here is derived from an EMBL/GenBank/DDBJ whole genome shotgun (WGS) entry which is preliminary data.</text>
</comment>
<evidence type="ECO:0000313" key="6">
    <source>
        <dbReference type="Proteomes" id="UP001219525"/>
    </source>
</evidence>
<dbReference type="EMBL" id="JARJCW010000069">
    <property type="protein sequence ID" value="KAJ7199128.1"/>
    <property type="molecule type" value="Genomic_DNA"/>
</dbReference>
<keyword evidence="2" id="KW-0863">Zinc-finger</keyword>
<evidence type="ECO:0000259" key="4">
    <source>
        <dbReference type="PROSITE" id="PS50158"/>
    </source>
</evidence>
<organism evidence="5 6">
    <name type="scientific">Mycena pura</name>
    <dbReference type="NCBI Taxonomy" id="153505"/>
    <lineage>
        <taxon>Eukaryota</taxon>
        <taxon>Fungi</taxon>
        <taxon>Dikarya</taxon>
        <taxon>Basidiomycota</taxon>
        <taxon>Agaricomycotina</taxon>
        <taxon>Agaricomycetes</taxon>
        <taxon>Agaricomycetidae</taxon>
        <taxon>Agaricales</taxon>
        <taxon>Marasmiineae</taxon>
        <taxon>Mycenaceae</taxon>
        <taxon>Mycena</taxon>
    </lineage>
</organism>
<keyword evidence="2" id="KW-0479">Metal-binding</keyword>
<feature type="non-terminal residue" evidence="5">
    <location>
        <position position="1"/>
    </location>
</feature>
<dbReference type="Gene3D" id="4.10.60.10">
    <property type="entry name" value="Zinc finger, CCHC-type"/>
    <property type="match status" value="1"/>
</dbReference>
<keyword evidence="6" id="KW-1185">Reference proteome</keyword>
<dbReference type="GO" id="GO:0008270">
    <property type="term" value="F:zinc ion binding"/>
    <property type="evidence" value="ECO:0007669"/>
    <property type="project" value="UniProtKB-KW"/>
</dbReference>
<sequence>FDDQVAEKNTFRANDDSIPSAIASLAKNGISPPLSLFLPASLARIRSSNVKTVKHGTGETTKVTVLDVSDFPAEDTLTQSSFFTCYNTFLSFLEPITGPSIFRGFAQHYNAILKDDEIDDWFPAYQAFDKKIRAQFFTKPYIVDITSAEYQIALQSAKNTFMNHSHSKPASGASHPARERADRFKPYEKDRDFRNRDRDFRTKNTLCFRCGRTGHGGVSCSEKNPSKLGREFTVYANRDGLFRVRDDRAVCMRFNIGVCDSTARNHPIHICSLCGDSHHGATSCTRN</sequence>